<feature type="chain" id="PRO_5046559601" evidence="1">
    <location>
        <begin position="26"/>
        <end position="293"/>
    </location>
</feature>
<keyword evidence="1" id="KW-0732">Signal</keyword>
<evidence type="ECO:0000259" key="2">
    <source>
        <dbReference type="Pfam" id="PF12146"/>
    </source>
</evidence>
<dbReference type="EMBL" id="JBIGHX010000002">
    <property type="protein sequence ID" value="MFG6461421.1"/>
    <property type="molecule type" value="Genomic_DNA"/>
</dbReference>
<dbReference type="PANTHER" id="PTHR43358">
    <property type="entry name" value="ALPHA/BETA-HYDROLASE"/>
    <property type="match status" value="1"/>
</dbReference>
<keyword evidence="3" id="KW-0378">Hydrolase</keyword>
<dbReference type="InterPro" id="IPR022742">
    <property type="entry name" value="Hydrolase_4"/>
</dbReference>
<evidence type="ECO:0000313" key="4">
    <source>
        <dbReference type="Proteomes" id="UP001606302"/>
    </source>
</evidence>
<feature type="domain" description="Serine aminopeptidase S33" evidence="2">
    <location>
        <begin position="71"/>
        <end position="176"/>
    </location>
</feature>
<keyword evidence="4" id="KW-1185">Reference proteome</keyword>
<dbReference type="InterPro" id="IPR052920">
    <property type="entry name" value="DNA-binding_regulatory"/>
</dbReference>
<evidence type="ECO:0000313" key="3">
    <source>
        <dbReference type="EMBL" id="MFG6461421.1"/>
    </source>
</evidence>
<comment type="caution">
    <text evidence="3">The sequence shown here is derived from an EMBL/GenBank/DDBJ whole genome shotgun (WGS) entry which is preliminary data.</text>
</comment>
<feature type="signal peptide" evidence="1">
    <location>
        <begin position="1"/>
        <end position="25"/>
    </location>
</feature>
<protein>
    <submittedName>
        <fullName evidence="3">Alpha/beta hydrolase</fullName>
    </submittedName>
</protein>
<dbReference type="Gene3D" id="3.40.50.1820">
    <property type="entry name" value="alpha/beta hydrolase"/>
    <property type="match status" value="1"/>
</dbReference>
<dbReference type="Proteomes" id="UP001606302">
    <property type="component" value="Unassembled WGS sequence"/>
</dbReference>
<reference evidence="3 4" key="1">
    <citation type="submission" date="2024-08" db="EMBL/GenBank/DDBJ databases">
        <authorList>
            <person name="Lu H."/>
        </authorList>
    </citation>
    <scope>NUCLEOTIDE SEQUENCE [LARGE SCALE GENOMIC DNA]</scope>
    <source>
        <strain evidence="3 4">DXS20W</strain>
    </source>
</reference>
<proteinExistence type="predicted"/>
<dbReference type="Pfam" id="PF12146">
    <property type="entry name" value="Hydrolase_4"/>
    <property type="match status" value="1"/>
</dbReference>
<dbReference type="SUPFAM" id="SSF53474">
    <property type="entry name" value="alpha/beta-Hydrolases"/>
    <property type="match status" value="1"/>
</dbReference>
<accession>A0ABW7GHH6</accession>
<organism evidence="3 4">
    <name type="scientific">Pelomonas lactea</name>
    <dbReference type="NCBI Taxonomy" id="3299030"/>
    <lineage>
        <taxon>Bacteria</taxon>
        <taxon>Pseudomonadati</taxon>
        <taxon>Pseudomonadota</taxon>
        <taxon>Betaproteobacteria</taxon>
        <taxon>Burkholderiales</taxon>
        <taxon>Sphaerotilaceae</taxon>
        <taxon>Roseateles</taxon>
    </lineage>
</organism>
<dbReference type="RefSeq" id="WP_394510277.1">
    <property type="nucleotide sequence ID" value="NZ_JBIGHX010000002.1"/>
</dbReference>
<gene>
    <name evidence="3" type="ORF">ACG04Q_07550</name>
</gene>
<dbReference type="GO" id="GO:0016787">
    <property type="term" value="F:hydrolase activity"/>
    <property type="evidence" value="ECO:0007669"/>
    <property type="project" value="UniProtKB-KW"/>
</dbReference>
<evidence type="ECO:0000256" key="1">
    <source>
        <dbReference type="SAM" id="SignalP"/>
    </source>
</evidence>
<dbReference type="InterPro" id="IPR029058">
    <property type="entry name" value="AB_hydrolase_fold"/>
</dbReference>
<dbReference type="PANTHER" id="PTHR43358:SF4">
    <property type="entry name" value="ALPHA_BETA HYDROLASE FOLD-1 DOMAIN-CONTAINING PROTEIN"/>
    <property type="match status" value="1"/>
</dbReference>
<name>A0ABW7GHH6_9BURK</name>
<sequence>MKRPVIALLALALSLALVLAGISLAAGEWLTRPVPAAIGAPPADLHAETVTLLYGDGQHLAGWFVPGRPGEGAVLLMHGVRGSRLQMLARARWLQREGMASLLVDAPSHGESSGGRIGFGRLEAPGAEAALAWLRRRVPGEKVGAIGASLGGASLLFAQRQPELDALVLESVYPTIVDALQDRLAMRLGTTASQLLAPLLLVQIPLRLGLGTDQLRPVDAITSVRAPLLVASGIDDLHTRWPETEALFAAAPEPKTLWAVPGAAHVDLHGFDAAAYDARIGPWLQSHLRKSPG</sequence>